<evidence type="ECO:0000313" key="2">
    <source>
        <dbReference type="Proteomes" id="UP001164250"/>
    </source>
</evidence>
<evidence type="ECO:0000313" key="1">
    <source>
        <dbReference type="EMBL" id="KAJ0105388.1"/>
    </source>
</evidence>
<dbReference type="EMBL" id="CM047898">
    <property type="protein sequence ID" value="KAJ0105388.1"/>
    <property type="molecule type" value="Genomic_DNA"/>
</dbReference>
<protein>
    <submittedName>
        <fullName evidence="1">Uncharacterized protein</fullName>
    </submittedName>
</protein>
<comment type="caution">
    <text evidence="1">The sequence shown here is derived from an EMBL/GenBank/DDBJ whole genome shotgun (WGS) entry which is preliminary data.</text>
</comment>
<reference evidence="2" key="1">
    <citation type="journal article" date="2023" name="G3 (Bethesda)">
        <title>Genome assembly and association tests identify interacting loci associated with vigor, precocity, and sex in interspecific pistachio rootstocks.</title>
        <authorList>
            <person name="Palmer W."/>
            <person name="Jacygrad E."/>
            <person name="Sagayaradj S."/>
            <person name="Cavanaugh K."/>
            <person name="Han R."/>
            <person name="Bertier L."/>
            <person name="Beede B."/>
            <person name="Kafkas S."/>
            <person name="Golino D."/>
            <person name="Preece J."/>
            <person name="Michelmore R."/>
        </authorList>
    </citation>
    <scope>NUCLEOTIDE SEQUENCE [LARGE SCALE GENOMIC DNA]</scope>
</reference>
<sequence length="180" mass="20753">MLLSNKFTIHAEATKEFSERTEVHISCLFIYLWCQLPQRSVDAIAIKQQLLSQYDMLQSRIKDLKEAAEKEVWMLARMCQLENKIYAVGEPSYRARKSKVKRVREGLENSLKGRIELIDSYARISSMIEIEVEMDSDVLAAEAVTSVESISEQIQQIMEIENLEEACFLHSSIFSLLTQN</sequence>
<dbReference type="Proteomes" id="UP001164250">
    <property type="component" value="Chromosome 2"/>
</dbReference>
<gene>
    <name evidence="1" type="ORF">Patl1_17513</name>
</gene>
<organism evidence="1 2">
    <name type="scientific">Pistacia atlantica</name>
    <dbReference type="NCBI Taxonomy" id="434234"/>
    <lineage>
        <taxon>Eukaryota</taxon>
        <taxon>Viridiplantae</taxon>
        <taxon>Streptophyta</taxon>
        <taxon>Embryophyta</taxon>
        <taxon>Tracheophyta</taxon>
        <taxon>Spermatophyta</taxon>
        <taxon>Magnoliopsida</taxon>
        <taxon>eudicotyledons</taxon>
        <taxon>Gunneridae</taxon>
        <taxon>Pentapetalae</taxon>
        <taxon>rosids</taxon>
        <taxon>malvids</taxon>
        <taxon>Sapindales</taxon>
        <taxon>Anacardiaceae</taxon>
        <taxon>Pistacia</taxon>
    </lineage>
</organism>
<proteinExistence type="predicted"/>
<keyword evidence="2" id="KW-1185">Reference proteome</keyword>
<name>A0ACC1C0B7_9ROSI</name>
<accession>A0ACC1C0B7</accession>